<name>A0ABT3ABN3_9ALTE</name>
<protein>
    <submittedName>
        <fullName evidence="2">DUF1190 domain-containing protein</fullName>
    </submittedName>
</protein>
<gene>
    <name evidence="2" type="ORF">OE749_15345</name>
</gene>
<organism evidence="2 3">
    <name type="scientific">Fluctibacter corallii</name>
    <dbReference type="NCBI Taxonomy" id="2984329"/>
    <lineage>
        <taxon>Bacteria</taxon>
        <taxon>Pseudomonadati</taxon>
        <taxon>Pseudomonadota</taxon>
        <taxon>Gammaproteobacteria</taxon>
        <taxon>Alteromonadales</taxon>
        <taxon>Alteromonadaceae</taxon>
        <taxon>Fluctibacter</taxon>
    </lineage>
</organism>
<dbReference type="PROSITE" id="PS51257">
    <property type="entry name" value="PROKAR_LIPOPROTEIN"/>
    <property type="match status" value="1"/>
</dbReference>
<evidence type="ECO:0000256" key="1">
    <source>
        <dbReference type="SAM" id="MobiDB-lite"/>
    </source>
</evidence>
<sequence length="202" mass="22781">MTQKRSASINLHRMRKQFTPRPLALGVASLFLAACSDNREDVIIYKTLEDCTDDNPNRVQACTLAYEEALEEARKTGPKYANMQTCEYDFGPRQCEYVDNNGGSFFMPLMAGYMLGNLLSPNRYYSQPLFTSYSPYSPYRYRYIMADGYDIGDLSKKRTKVKPGAFKPKPEIKKTMSRGGFGSTVRAKSSWGSSSRKSGWGG</sequence>
<feature type="region of interest" description="Disordered" evidence="1">
    <location>
        <begin position="162"/>
        <end position="202"/>
    </location>
</feature>
<comment type="caution">
    <text evidence="2">The sequence shown here is derived from an EMBL/GenBank/DDBJ whole genome shotgun (WGS) entry which is preliminary data.</text>
</comment>
<dbReference type="RefSeq" id="WP_263713355.1">
    <property type="nucleotide sequence ID" value="NZ_JAOWKX010000008.1"/>
</dbReference>
<accession>A0ABT3ABN3</accession>
<dbReference type="Proteomes" id="UP001652504">
    <property type="component" value="Unassembled WGS sequence"/>
</dbReference>
<dbReference type="InterPro" id="IPR009576">
    <property type="entry name" value="Biofilm_formation_YgiB"/>
</dbReference>
<dbReference type="EMBL" id="JAOWKX010000008">
    <property type="protein sequence ID" value="MCV2886068.1"/>
    <property type="molecule type" value="Genomic_DNA"/>
</dbReference>
<proteinExistence type="predicted"/>
<evidence type="ECO:0000313" key="2">
    <source>
        <dbReference type="EMBL" id="MCV2886068.1"/>
    </source>
</evidence>
<evidence type="ECO:0000313" key="3">
    <source>
        <dbReference type="Proteomes" id="UP001652504"/>
    </source>
</evidence>
<reference evidence="2 3" key="1">
    <citation type="submission" date="2022-10" db="EMBL/GenBank/DDBJ databases">
        <title>Aestuariibacter sp. AA17 isolated from Montipora capitata coral fragment.</title>
        <authorList>
            <person name="Emsley S.A."/>
            <person name="Pfannmuller K.M."/>
            <person name="Loughran R.M."/>
            <person name="Shlafstein M."/>
            <person name="Papke E."/>
            <person name="Saw J.H."/>
            <person name="Ushijima B."/>
            <person name="Videau P."/>
        </authorList>
    </citation>
    <scope>NUCLEOTIDE SEQUENCE [LARGE SCALE GENOMIC DNA]</scope>
    <source>
        <strain evidence="2 3">AA17</strain>
    </source>
</reference>
<keyword evidence="3" id="KW-1185">Reference proteome</keyword>
<feature type="compositionally biased region" description="Low complexity" evidence="1">
    <location>
        <begin position="188"/>
        <end position="202"/>
    </location>
</feature>
<dbReference type="Pfam" id="PF06693">
    <property type="entry name" value="DUF1190"/>
    <property type="match status" value="1"/>
</dbReference>